<keyword evidence="2" id="KW-1185">Reference proteome</keyword>
<dbReference type="RefSeq" id="WP_083029006.1">
    <property type="nucleotide sequence ID" value="NZ_AP022618.1"/>
</dbReference>
<dbReference type="PANTHER" id="PTHR10632:SF2">
    <property type="entry name" value="SULFIDE:QUINONE OXIDOREDUCTASE, MITOCHONDRIAL"/>
    <property type="match status" value="1"/>
</dbReference>
<protein>
    <submittedName>
        <fullName evidence="1">Pyridine nucleotide-disulfide oxidoreductase</fullName>
    </submittedName>
</protein>
<dbReference type="PANTHER" id="PTHR10632">
    <property type="entry name" value="SULFIDE:QUINONE OXIDOREDUCTASE"/>
    <property type="match status" value="1"/>
</dbReference>
<dbReference type="STRING" id="444597.BST26_01285"/>
<dbReference type="InterPro" id="IPR015904">
    <property type="entry name" value="Sulphide_quinone_reductase"/>
</dbReference>
<comment type="caution">
    <text evidence="1">The sequence shown here is derived from an EMBL/GenBank/DDBJ whole genome shotgun (WGS) entry which is preliminary data.</text>
</comment>
<name>A0A1X0DN48_9MYCO</name>
<evidence type="ECO:0000313" key="2">
    <source>
        <dbReference type="Proteomes" id="UP000192801"/>
    </source>
</evidence>
<dbReference type="Proteomes" id="UP000192801">
    <property type="component" value="Unassembled WGS sequence"/>
</dbReference>
<dbReference type="Gene3D" id="3.50.50.60">
    <property type="entry name" value="FAD/NAD(P)-binding domain"/>
    <property type="match status" value="2"/>
</dbReference>
<dbReference type="SUPFAM" id="SSF51905">
    <property type="entry name" value="FAD/NAD(P)-binding domain"/>
    <property type="match status" value="1"/>
</dbReference>
<dbReference type="OrthoDB" id="9802771at2"/>
<dbReference type="Pfam" id="PF07992">
    <property type="entry name" value="Pyr_redox_2"/>
    <property type="match status" value="1"/>
</dbReference>
<dbReference type="AlphaFoldDB" id="A0A1X0DN48"/>
<dbReference type="GO" id="GO:0071949">
    <property type="term" value="F:FAD binding"/>
    <property type="evidence" value="ECO:0007669"/>
    <property type="project" value="TreeGrafter"/>
</dbReference>
<reference evidence="1 2" key="1">
    <citation type="submission" date="2016-12" db="EMBL/GenBank/DDBJ databases">
        <title>The new phylogeny of genus Mycobacterium.</title>
        <authorList>
            <person name="Tortoli E."/>
            <person name="Trovato A."/>
            <person name="Cirillo D.M."/>
        </authorList>
    </citation>
    <scope>NUCLEOTIDE SEQUENCE [LARGE SCALE GENOMIC DNA]</scope>
    <source>
        <strain evidence="1 2">DSM 45130</strain>
    </source>
</reference>
<proteinExistence type="predicted"/>
<organism evidence="1 2">
    <name type="scientific">Mycolicibacterium insubricum</name>
    <dbReference type="NCBI Taxonomy" id="444597"/>
    <lineage>
        <taxon>Bacteria</taxon>
        <taxon>Bacillati</taxon>
        <taxon>Actinomycetota</taxon>
        <taxon>Actinomycetes</taxon>
        <taxon>Mycobacteriales</taxon>
        <taxon>Mycobacteriaceae</taxon>
        <taxon>Mycolicibacterium</taxon>
    </lineage>
</organism>
<dbReference type="GO" id="GO:0070224">
    <property type="term" value="F:sulfide:quinone oxidoreductase activity"/>
    <property type="evidence" value="ECO:0007669"/>
    <property type="project" value="TreeGrafter"/>
</dbReference>
<accession>A0A1X0DN48</accession>
<sequence length="400" mass="43059">MTTTAKHKILIVGGGTAGITVAARLLRKGETDVAVVEPADQHYYQAMWTLVGGGRADVNSTERSEASVMPKKATWIRNSAVAFDPDNNVVECADGARYAYDALIVCPGIQLDWAATEGLPDAMTKQGVASNYGFDLAPKTWELIRNTRSGTAVFMMPSGPIKCAGAPQKIAYLAADHWRKAGVLNNIDIHLVLPTPRTFGIPAIADSLDKVAAAYGINVHTESEITGIDADSRKVTISTLGPSGTPGTLDFDMLHAVPRQSAPDWIKTSPLATGETTGYVEVDKHTHQHVRYPNVFALGDAGSTPNSKTGAAIRKQAPVVVENVLAQLAGRPLTGSYNGYASCPIVTSGHDMLLAEFDYDFNVTPTFPGLNPVTPHRAYWYLKRYGLPFMYWNLMLKGLA</sequence>
<evidence type="ECO:0000313" key="1">
    <source>
        <dbReference type="EMBL" id="ORA73834.1"/>
    </source>
</evidence>
<dbReference type="InterPro" id="IPR023753">
    <property type="entry name" value="FAD/NAD-binding_dom"/>
</dbReference>
<dbReference type="InterPro" id="IPR036188">
    <property type="entry name" value="FAD/NAD-bd_sf"/>
</dbReference>
<gene>
    <name evidence="1" type="ORF">BST26_01285</name>
</gene>
<dbReference type="GO" id="GO:0070221">
    <property type="term" value="P:sulfide oxidation, using sulfide:quinone oxidoreductase"/>
    <property type="evidence" value="ECO:0007669"/>
    <property type="project" value="TreeGrafter"/>
</dbReference>
<dbReference type="EMBL" id="MVHS01000002">
    <property type="protein sequence ID" value="ORA73834.1"/>
    <property type="molecule type" value="Genomic_DNA"/>
</dbReference>